<keyword evidence="3" id="KW-1185">Reference proteome</keyword>
<feature type="compositionally biased region" description="Low complexity" evidence="1">
    <location>
        <begin position="115"/>
        <end position="129"/>
    </location>
</feature>
<evidence type="ECO:0000313" key="3">
    <source>
        <dbReference type="Proteomes" id="UP000277204"/>
    </source>
</evidence>
<feature type="compositionally biased region" description="Low complexity" evidence="1">
    <location>
        <begin position="94"/>
        <end position="106"/>
    </location>
</feature>
<evidence type="ECO:0000256" key="1">
    <source>
        <dbReference type="SAM" id="MobiDB-lite"/>
    </source>
</evidence>
<reference evidence="2 3" key="1">
    <citation type="submission" date="2018-11" db="EMBL/GenBank/DDBJ databases">
        <authorList>
            <consortium name="Pathogen Informatics"/>
        </authorList>
    </citation>
    <scope>NUCLEOTIDE SEQUENCE [LARGE SCALE GENOMIC DNA]</scope>
    <source>
        <strain evidence="2 3">Zambia</strain>
    </source>
</reference>
<protein>
    <submittedName>
        <fullName evidence="2">Uncharacterized protein</fullName>
    </submittedName>
</protein>
<organism evidence="2 3">
    <name type="scientific">Schistosoma margrebowiei</name>
    <dbReference type="NCBI Taxonomy" id="48269"/>
    <lineage>
        <taxon>Eukaryota</taxon>
        <taxon>Metazoa</taxon>
        <taxon>Spiralia</taxon>
        <taxon>Lophotrochozoa</taxon>
        <taxon>Platyhelminthes</taxon>
        <taxon>Trematoda</taxon>
        <taxon>Digenea</taxon>
        <taxon>Strigeidida</taxon>
        <taxon>Schistosomatoidea</taxon>
        <taxon>Schistosomatidae</taxon>
        <taxon>Schistosoma</taxon>
    </lineage>
</organism>
<dbReference type="EMBL" id="UZAI01021554">
    <property type="protein sequence ID" value="VDP55798.1"/>
    <property type="molecule type" value="Genomic_DNA"/>
</dbReference>
<name>A0A183NBE3_9TREM</name>
<proteinExistence type="predicted"/>
<evidence type="ECO:0000313" key="2">
    <source>
        <dbReference type="EMBL" id="VDP55798.1"/>
    </source>
</evidence>
<accession>A0A183NBE3</accession>
<dbReference type="Proteomes" id="UP000277204">
    <property type="component" value="Unassembled WGS sequence"/>
</dbReference>
<feature type="region of interest" description="Disordered" evidence="1">
    <location>
        <begin position="91"/>
        <end position="129"/>
    </location>
</feature>
<sequence length="129" mass="14330">MVYDLNLIHACLDPNMNLRSARHFYWKQSGDLVLSYLVTKENNTGNNYATTNTIDSNNNNSISSYLTNNLHNPTTVTSITTSIPSANIRKEDNINNFNGNGTDSNNLKNEHRETTSVTSSSSSSMSIHN</sequence>
<dbReference type="AlphaFoldDB" id="A0A183NBE3"/>
<gene>
    <name evidence="2" type="ORF">SMRZ_LOCUS25618</name>
</gene>